<dbReference type="InParanoid" id="A0A0V0QBB8"/>
<evidence type="ECO:0000313" key="3">
    <source>
        <dbReference type="EMBL" id="KRW99496.1"/>
    </source>
</evidence>
<evidence type="ECO:0000259" key="2">
    <source>
        <dbReference type="Pfam" id="PF00144"/>
    </source>
</evidence>
<feature type="domain" description="Beta-lactamase-related" evidence="2">
    <location>
        <begin position="28"/>
        <end position="254"/>
    </location>
</feature>
<evidence type="ECO:0000313" key="4">
    <source>
        <dbReference type="Proteomes" id="UP000054937"/>
    </source>
</evidence>
<feature type="transmembrane region" description="Helical" evidence="1">
    <location>
        <begin position="290"/>
        <end position="313"/>
    </location>
</feature>
<name>A0A0V0QBB8_PSEPJ</name>
<dbReference type="AlphaFoldDB" id="A0A0V0QBB8"/>
<dbReference type="PANTHER" id="PTHR43283">
    <property type="entry name" value="BETA-LACTAMASE-RELATED"/>
    <property type="match status" value="1"/>
</dbReference>
<dbReference type="SUPFAM" id="SSF56601">
    <property type="entry name" value="beta-lactamase/transpeptidase-like"/>
    <property type="match status" value="1"/>
</dbReference>
<keyword evidence="1" id="KW-1133">Transmembrane helix</keyword>
<keyword evidence="4" id="KW-1185">Reference proteome</keyword>
<proteinExistence type="predicted"/>
<protein>
    <submittedName>
        <fullName evidence="3">Beta-lactamase/transpeptidase-like protein</fullName>
    </submittedName>
</protein>
<dbReference type="InterPro" id="IPR001466">
    <property type="entry name" value="Beta-lactam-related"/>
</dbReference>
<dbReference type="OrthoDB" id="5946976at2759"/>
<evidence type="ECO:0000256" key="1">
    <source>
        <dbReference type="SAM" id="Phobius"/>
    </source>
</evidence>
<gene>
    <name evidence="3" type="ORF">PPERSA_07981</name>
</gene>
<dbReference type="Gene3D" id="3.40.710.10">
    <property type="entry name" value="DD-peptidase/beta-lactamase superfamily"/>
    <property type="match status" value="1"/>
</dbReference>
<accession>A0A0V0QBB8</accession>
<dbReference type="Pfam" id="PF00144">
    <property type="entry name" value="Beta-lactamase"/>
    <property type="match status" value="1"/>
</dbReference>
<organism evidence="3 4">
    <name type="scientific">Pseudocohnilembus persalinus</name>
    <name type="common">Ciliate</name>
    <dbReference type="NCBI Taxonomy" id="266149"/>
    <lineage>
        <taxon>Eukaryota</taxon>
        <taxon>Sar</taxon>
        <taxon>Alveolata</taxon>
        <taxon>Ciliophora</taxon>
        <taxon>Intramacronucleata</taxon>
        <taxon>Oligohymenophorea</taxon>
        <taxon>Scuticociliatia</taxon>
        <taxon>Philasterida</taxon>
        <taxon>Pseudocohnilembidae</taxon>
        <taxon>Pseudocohnilembus</taxon>
    </lineage>
</organism>
<dbReference type="InterPro" id="IPR012338">
    <property type="entry name" value="Beta-lactam/transpept-like"/>
</dbReference>
<keyword evidence="1" id="KW-0472">Membrane</keyword>
<dbReference type="InterPro" id="IPR050789">
    <property type="entry name" value="Diverse_Enzym_Activities"/>
</dbReference>
<comment type="caution">
    <text evidence="3">The sequence shown here is derived from an EMBL/GenBank/DDBJ whole genome shotgun (WGS) entry which is preliminary data.</text>
</comment>
<dbReference type="Proteomes" id="UP000054937">
    <property type="component" value="Unassembled WGS sequence"/>
</dbReference>
<keyword evidence="1" id="KW-0812">Transmembrane</keyword>
<sequence length="340" mass="38892">MSDTQNASSGLNVPRIEELLVQGGNYYTKQSFLEQEPGKYFQYSDFNFVIIATIIENIVKQRFDIYMNENVLEPLGISGSFNIDDLSQNQINNLACLYDIDDLGVLYESKNCFKKQKPDFTHLTNGYIVGTNGGLFNPQGGLNLTLEELHQVLYMLYNDGISIKDKKQIIQKSSTDLMKTIQWQYDGNNAKQSSFIQAYGQGLQISTDKKKIDQIFPGRQVVGHTGQAYGLMSNMFFDAKNGNGYIFAHNGMKQQPLFSNKSKFYKIEQDLIDLSYNALYTEKYQMSFLVAFRIIIGMGAYIGAIIFGVFFCYNKKQEKQKQQKKNDVLLNEELEKQEIK</sequence>
<dbReference type="EMBL" id="LDAU01000212">
    <property type="protein sequence ID" value="KRW99496.1"/>
    <property type="molecule type" value="Genomic_DNA"/>
</dbReference>
<reference evidence="3 4" key="1">
    <citation type="journal article" date="2015" name="Sci. Rep.">
        <title>Genome of the facultative scuticociliatosis pathogen Pseudocohnilembus persalinus provides insight into its virulence through horizontal gene transfer.</title>
        <authorList>
            <person name="Xiong J."/>
            <person name="Wang G."/>
            <person name="Cheng J."/>
            <person name="Tian M."/>
            <person name="Pan X."/>
            <person name="Warren A."/>
            <person name="Jiang C."/>
            <person name="Yuan D."/>
            <person name="Miao W."/>
        </authorList>
    </citation>
    <scope>NUCLEOTIDE SEQUENCE [LARGE SCALE GENOMIC DNA]</scope>
    <source>
        <strain evidence="3">36N120E</strain>
    </source>
</reference>